<evidence type="ECO:0000313" key="9">
    <source>
        <dbReference type="EMBL" id="BAG29797.1"/>
    </source>
</evidence>
<dbReference type="GO" id="GO:0016757">
    <property type="term" value="F:glycosyltransferase activity"/>
    <property type="evidence" value="ECO:0007669"/>
    <property type="project" value="UniProtKB-KW"/>
</dbReference>
<reference evidence="9 10" key="1">
    <citation type="journal article" date="2008" name="J. Bacteriol.">
        <title>Complete genome sequence of the soil actinomycete Kocuria rhizophila.</title>
        <authorList>
            <person name="Takarada H."/>
            <person name="Sekine M."/>
            <person name="Kosugi H."/>
            <person name="Matsuo Y."/>
            <person name="Fujisawa T."/>
            <person name="Omata S."/>
            <person name="Kishi E."/>
            <person name="Shimizu A."/>
            <person name="Tsukatani N."/>
            <person name="Tanikawa S."/>
            <person name="Fujita N."/>
            <person name="Harayama S."/>
        </authorList>
    </citation>
    <scope>NUCLEOTIDE SEQUENCE [LARGE SCALE GENOMIC DNA]</scope>
    <source>
        <strain evidence="10">ATCC 9341 / DSM 348 / NBRC 103217 / DC2201</strain>
    </source>
</reference>
<keyword evidence="6 8" id="KW-0472">Membrane</keyword>
<dbReference type="HOGENOM" id="CLU_023913_1_0_11"/>
<evidence type="ECO:0000256" key="1">
    <source>
        <dbReference type="ARBA" id="ARBA00004141"/>
    </source>
</evidence>
<name>B2GJ92_KOCRD</name>
<feature type="transmembrane region" description="Helical" evidence="8">
    <location>
        <begin position="41"/>
        <end position="62"/>
    </location>
</feature>
<dbReference type="AlphaFoldDB" id="B2GJ92"/>
<organism evidence="9 10">
    <name type="scientific">Kocuria rhizophila (strain ATCC 9341 / DSM 348 / NBRC 103217 / DC2201)</name>
    <dbReference type="NCBI Taxonomy" id="378753"/>
    <lineage>
        <taxon>Bacteria</taxon>
        <taxon>Bacillati</taxon>
        <taxon>Actinomycetota</taxon>
        <taxon>Actinomycetes</taxon>
        <taxon>Micrococcales</taxon>
        <taxon>Micrococcaceae</taxon>
        <taxon>Kocuria</taxon>
    </lineage>
</organism>
<feature type="transmembrane region" description="Helical" evidence="8">
    <location>
        <begin position="247"/>
        <end position="269"/>
    </location>
</feature>
<evidence type="ECO:0000256" key="3">
    <source>
        <dbReference type="ARBA" id="ARBA00022679"/>
    </source>
</evidence>
<feature type="transmembrane region" description="Helical" evidence="8">
    <location>
        <begin position="359"/>
        <end position="377"/>
    </location>
</feature>
<dbReference type="STRING" id="378753.KRH_14500"/>
<evidence type="ECO:0000256" key="4">
    <source>
        <dbReference type="ARBA" id="ARBA00022692"/>
    </source>
</evidence>
<evidence type="ECO:0000256" key="8">
    <source>
        <dbReference type="SAM" id="Phobius"/>
    </source>
</evidence>
<dbReference type="InterPro" id="IPR049829">
    <property type="entry name" value="MptA/B-like"/>
</dbReference>
<evidence type="ECO:0000256" key="2">
    <source>
        <dbReference type="ARBA" id="ARBA00022676"/>
    </source>
</evidence>
<feature type="transmembrane region" description="Helical" evidence="8">
    <location>
        <begin position="389"/>
        <end position="409"/>
    </location>
</feature>
<keyword evidence="4 8" id="KW-0812">Transmembrane</keyword>
<dbReference type="GO" id="GO:0016020">
    <property type="term" value="C:membrane"/>
    <property type="evidence" value="ECO:0007669"/>
    <property type="project" value="UniProtKB-SubCell"/>
</dbReference>
<dbReference type="RefSeq" id="WP_012398518.1">
    <property type="nucleotide sequence ID" value="NC_010617.1"/>
</dbReference>
<dbReference type="Proteomes" id="UP000008838">
    <property type="component" value="Chromosome"/>
</dbReference>
<keyword evidence="2" id="KW-0328">Glycosyltransferase</keyword>
<feature type="transmembrane region" description="Helical" evidence="8">
    <location>
        <begin position="454"/>
        <end position="472"/>
    </location>
</feature>
<dbReference type="Pfam" id="PF26314">
    <property type="entry name" value="MptA_B_family"/>
    <property type="match status" value="1"/>
</dbReference>
<protein>
    <submittedName>
        <fullName evidence="9">Hypothetical membrane protein</fullName>
    </submittedName>
</protein>
<keyword evidence="3" id="KW-0808">Transferase</keyword>
<proteinExistence type="inferred from homology"/>
<comment type="similarity">
    <text evidence="7">Belongs to the MptA/B family.</text>
</comment>
<gene>
    <name evidence="9" type="ordered locus">KRH_14500</name>
</gene>
<dbReference type="eggNOG" id="ENOG5032QSS">
    <property type="taxonomic scope" value="Bacteria"/>
</dbReference>
<feature type="transmembrane region" description="Helical" evidence="8">
    <location>
        <begin position="74"/>
        <end position="98"/>
    </location>
</feature>
<accession>B2GJ92</accession>
<feature type="transmembrane region" description="Helical" evidence="8">
    <location>
        <begin position="484"/>
        <end position="505"/>
    </location>
</feature>
<feature type="transmembrane region" description="Helical" evidence="8">
    <location>
        <begin position="118"/>
        <end position="137"/>
    </location>
</feature>
<feature type="transmembrane region" description="Helical" evidence="8">
    <location>
        <begin position="421"/>
        <end position="442"/>
    </location>
</feature>
<feature type="transmembrane region" description="Helical" evidence="8">
    <location>
        <begin position="205"/>
        <end position="226"/>
    </location>
</feature>
<evidence type="ECO:0000313" key="10">
    <source>
        <dbReference type="Proteomes" id="UP000008838"/>
    </source>
</evidence>
<dbReference type="EMBL" id="AP009152">
    <property type="protein sequence ID" value="BAG29797.1"/>
    <property type="molecule type" value="Genomic_DNA"/>
</dbReference>
<comment type="subcellular location">
    <subcellularLocation>
        <location evidence="1">Membrane</location>
        <topology evidence="1">Multi-pass membrane protein</topology>
    </subcellularLocation>
</comment>
<dbReference type="KEGG" id="krh:KRH_14500"/>
<evidence type="ECO:0000256" key="6">
    <source>
        <dbReference type="ARBA" id="ARBA00023136"/>
    </source>
</evidence>
<evidence type="ECO:0000256" key="7">
    <source>
        <dbReference type="ARBA" id="ARBA00043987"/>
    </source>
</evidence>
<dbReference type="NCBIfam" id="NF038066">
    <property type="entry name" value="MptB"/>
    <property type="match status" value="1"/>
</dbReference>
<sequence length="525" mass="56855">MRTTSGTRRVLALLGRTGTPPGSTRAAAGGTAASRSLWRTVAAGTLGSTMLFLGSLGVGWLASISGLRRNPLVMWMRFETIGVVVSIVLLALGAMLLVRQWLRLGQKLHPWGPQSARWVLTAIAAWSGPMLVSIPLFSRDVYSYIGQGRVTASGLNPYESGVSSIDNFFQLGADQLWAESPPPYGPVFLWLEQLVVTLSGGNPDVAVLLFRAMCVLAVLACMWVVPRLARLHGVNPRRALWLTVANPLLLTNFVIAAHNDAIMLALALLGTYAAAVQRNWRGGLIGTTLVTLSVAIKPITLVFLPFIGLLWAGRNASWPRRFVVWALTLAYAVVLLGIMGLVSGFGFGWVSAVSTPGTVYIWYAPIGLLGLFAQLVGDSWGLDGSAWMDAVHSLGTLLAAGTAVVLMFVGRDGTIMRRLAWSMAGFVLLAPIIQAWYVVWLIPLFAITGIRPDWHTDVLFFVTGFFTVYAVADQLDVFPYLDLNLIAARVISALVAFTFGVYLWALDPATRRIRRADPVPRAVVL</sequence>
<keyword evidence="5 8" id="KW-1133">Transmembrane helix</keyword>
<feature type="transmembrane region" description="Helical" evidence="8">
    <location>
        <begin position="323"/>
        <end position="347"/>
    </location>
</feature>
<keyword evidence="10" id="KW-1185">Reference proteome</keyword>
<evidence type="ECO:0000256" key="5">
    <source>
        <dbReference type="ARBA" id="ARBA00022989"/>
    </source>
</evidence>
<feature type="transmembrane region" description="Helical" evidence="8">
    <location>
        <begin position="289"/>
        <end position="311"/>
    </location>
</feature>